<dbReference type="OrthoDB" id="9787779at2"/>
<feature type="domain" description="Glucose-methanol-choline oxidoreductase N-terminal" evidence="5">
    <location>
        <begin position="84"/>
        <end position="301"/>
    </location>
</feature>
<dbReference type="AlphaFoldDB" id="A0A368N2M5"/>
<dbReference type="Gene3D" id="3.50.50.60">
    <property type="entry name" value="FAD/NAD(P)-binding domain"/>
    <property type="match status" value="2"/>
</dbReference>
<evidence type="ECO:0000256" key="2">
    <source>
        <dbReference type="ARBA" id="ARBA00022630"/>
    </source>
</evidence>
<keyword evidence="8" id="KW-1185">Reference proteome</keyword>
<keyword evidence="3" id="KW-0274">FAD</keyword>
<evidence type="ECO:0000259" key="5">
    <source>
        <dbReference type="Pfam" id="PF00732"/>
    </source>
</evidence>
<feature type="domain" description="Glucose-methanol-choline oxidoreductase C-terminal" evidence="6">
    <location>
        <begin position="388"/>
        <end position="518"/>
    </location>
</feature>
<dbReference type="Pfam" id="PF00732">
    <property type="entry name" value="GMC_oxred_N"/>
    <property type="match status" value="1"/>
</dbReference>
<name>A0A368N2M5_9GAMM</name>
<dbReference type="PANTHER" id="PTHR46056:SF12">
    <property type="entry name" value="LONG-CHAIN-ALCOHOL OXIDASE"/>
    <property type="match status" value="1"/>
</dbReference>
<reference evidence="7 8" key="1">
    <citation type="submission" date="2018-07" db="EMBL/GenBank/DDBJ databases">
        <title>Corallincola holothuriorum sp. nov., a new facultative anaerobe isolated from sea cucumber Apostichopus japonicus.</title>
        <authorList>
            <person name="Xia H."/>
        </authorList>
    </citation>
    <scope>NUCLEOTIDE SEQUENCE [LARGE SCALE GENOMIC DNA]</scope>
    <source>
        <strain evidence="7 8">C4</strain>
    </source>
</reference>
<protein>
    <submittedName>
        <fullName evidence="7">GMC family oxidoreductase</fullName>
    </submittedName>
</protein>
<gene>
    <name evidence="7" type="ORF">DU002_18035</name>
</gene>
<dbReference type="GO" id="GO:0016614">
    <property type="term" value="F:oxidoreductase activity, acting on CH-OH group of donors"/>
    <property type="evidence" value="ECO:0007669"/>
    <property type="project" value="InterPro"/>
</dbReference>
<organism evidence="7 8">
    <name type="scientific">Corallincola holothuriorum</name>
    <dbReference type="NCBI Taxonomy" id="2282215"/>
    <lineage>
        <taxon>Bacteria</taxon>
        <taxon>Pseudomonadati</taxon>
        <taxon>Pseudomonadota</taxon>
        <taxon>Gammaproteobacteria</taxon>
        <taxon>Alteromonadales</taxon>
        <taxon>Psychromonadaceae</taxon>
        <taxon>Corallincola</taxon>
    </lineage>
</organism>
<keyword evidence="4" id="KW-0560">Oxidoreductase</keyword>
<accession>A0A368N2M5</accession>
<dbReference type="Proteomes" id="UP000252558">
    <property type="component" value="Unassembled WGS sequence"/>
</dbReference>
<dbReference type="RefSeq" id="WP_114339851.1">
    <property type="nucleotide sequence ID" value="NZ_QPID01000014.1"/>
</dbReference>
<keyword evidence="2" id="KW-0285">Flavoprotein</keyword>
<comment type="similarity">
    <text evidence="1">Belongs to the GMC oxidoreductase family.</text>
</comment>
<evidence type="ECO:0000259" key="6">
    <source>
        <dbReference type="Pfam" id="PF05199"/>
    </source>
</evidence>
<evidence type="ECO:0000313" key="8">
    <source>
        <dbReference type="Proteomes" id="UP000252558"/>
    </source>
</evidence>
<dbReference type="EMBL" id="QPID01000014">
    <property type="protein sequence ID" value="RCU43781.1"/>
    <property type="molecule type" value="Genomic_DNA"/>
</dbReference>
<dbReference type="PANTHER" id="PTHR46056">
    <property type="entry name" value="LONG-CHAIN-ALCOHOL OXIDASE"/>
    <property type="match status" value="1"/>
</dbReference>
<dbReference type="InterPro" id="IPR036188">
    <property type="entry name" value="FAD/NAD-bd_sf"/>
</dbReference>
<sequence length="542" mass="58636">MGGTGPMKDPMAAVLNAGAKHIDGALLGNDLQLEADVAVVGSGAGGGLAAEIFALAGLRVIIIEEGGLHTSSSFNMEERSAYPHLYQEAAGRRTMDGAISVLQGRCVGGGTTVNWTTSLRTPDNTLQHWQQAFGLKEHTSEALAPWFERVEQRLHIHPWAVPPNQNNALLAQGCEHLGWSHKVIPRNVMGCANLGYCGMGCPINAKQSMLVTTLPSAMDNGATLMSHMRVERLARERDRISTIHCRPLDRFGKARAEVSVQVRATQVVMAAGAIGTPAIIMRSSLPDPYGMVGKRTFLHPVLISGARFNEAVNGHSGAPQSVYSDQFLWPTAEEMGFKLEVPPLHPILIASKLVGFGQWHADVMADFNHLQVTLALLRDGFEEQSQGGHVVLSSDGAPRLDYPLNDYLWKSARNALLRMAELQFAAGATAVLPMHESAEMFPSWKKAQQAIKQLTMAPRQTTLTSAHVMGGCAMGNDAVSSVIDSDGRYHRLDNLWIMDGSMFPTSLGANPQLSIYAMVARNATRLAQQMTGQDHSSWPNLA</sequence>
<evidence type="ECO:0000313" key="7">
    <source>
        <dbReference type="EMBL" id="RCU43781.1"/>
    </source>
</evidence>
<evidence type="ECO:0000256" key="4">
    <source>
        <dbReference type="ARBA" id="ARBA00023002"/>
    </source>
</evidence>
<comment type="caution">
    <text evidence="7">The sequence shown here is derived from an EMBL/GenBank/DDBJ whole genome shotgun (WGS) entry which is preliminary data.</text>
</comment>
<dbReference type="InterPro" id="IPR007867">
    <property type="entry name" value="GMC_OxRtase_C"/>
</dbReference>
<dbReference type="SUPFAM" id="SSF51905">
    <property type="entry name" value="FAD/NAD(P)-binding domain"/>
    <property type="match status" value="1"/>
</dbReference>
<dbReference type="GO" id="GO:0050660">
    <property type="term" value="F:flavin adenine dinucleotide binding"/>
    <property type="evidence" value="ECO:0007669"/>
    <property type="project" value="InterPro"/>
</dbReference>
<proteinExistence type="inferred from homology"/>
<dbReference type="Pfam" id="PF05199">
    <property type="entry name" value="GMC_oxred_C"/>
    <property type="match status" value="1"/>
</dbReference>
<dbReference type="InterPro" id="IPR000172">
    <property type="entry name" value="GMC_OxRdtase_N"/>
</dbReference>
<evidence type="ECO:0000256" key="3">
    <source>
        <dbReference type="ARBA" id="ARBA00022827"/>
    </source>
</evidence>
<evidence type="ECO:0000256" key="1">
    <source>
        <dbReference type="ARBA" id="ARBA00010790"/>
    </source>
</evidence>